<dbReference type="GO" id="GO:0016491">
    <property type="term" value="F:oxidoreductase activity"/>
    <property type="evidence" value="ECO:0007669"/>
    <property type="project" value="InterPro"/>
</dbReference>
<evidence type="ECO:0000256" key="1">
    <source>
        <dbReference type="PIRSR" id="PIRSR000097-1"/>
    </source>
</evidence>
<protein>
    <submittedName>
        <fullName evidence="5">Aldo/keto reductase</fullName>
    </submittedName>
</protein>
<sequence length="270" mass="30576">METLTLNDGGRLPVLGLGTWQMGGGRSRDYSRDDEMVAIVRDAIEMGYTHIDTEEMYGVGHCEELVGRAMQDFAREDIFLTTKVLADNVRYDDLLRALDSSLEHLQTEYADMYLIHWPNPDVPLEETFRALNRVTAEGRVRRVGVSNFDVALLREAQALCETPVVTNQVRYNLHTREPEENGLLRYCQENNIVLTAYCPLKDGVMQNETVQAVARKHGASAAQVAIRWLTRQPQVVTIPMSTNRDHLRQNMEALTLALDEEDVQRLDASG</sequence>
<accession>A0A6B0YW44</accession>
<dbReference type="PRINTS" id="PR00069">
    <property type="entry name" value="ALDKETRDTASE"/>
</dbReference>
<dbReference type="InterPro" id="IPR018170">
    <property type="entry name" value="Aldo/ket_reductase_CS"/>
</dbReference>
<dbReference type="InterPro" id="IPR020471">
    <property type="entry name" value="AKR"/>
</dbReference>
<dbReference type="Pfam" id="PF00248">
    <property type="entry name" value="Aldo_ket_red"/>
    <property type="match status" value="1"/>
</dbReference>
<gene>
    <name evidence="5" type="ORF">F4Y42_14410</name>
</gene>
<dbReference type="Gene3D" id="3.20.20.100">
    <property type="entry name" value="NADP-dependent oxidoreductase domain"/>
    <property type="match status" value="1"/>
</dbReference>
<dbReference type="InterPro" id="IPR023210">
    <property type="entry name" value="NADP_OxRdtase_dom"/>
</dbReference>
<dbReference type="EMBL" id="VXRG01000118">
    <property type="protein sequence ID" value="MXY94631.1"/>
    <property type="molecule type" value="Genomic_DNA"/>
</dbReference>
<comment type="caution">
    <text evidence="5">The sequence shown here is derived from an EMBL/GenBank/DDBJ whole genome shotgun (WGS) entry which is preliminary data.</text>
</comment>
<feature type="domain" description="NADP-dependent oxidoreductase" evidence="4">
    <location>
        <begin position="15"/>
        <end position="268"/>
    </location>
</feature>
<evidence type="ECO:0000256" key="3">
    <source>
        <dbReference type="PIRSR" id="PIRSR000097-3"/>
    </source>
</evidence>
<feature type="binding site" evidence="2">
    <location>
        <position position="116"/>
    </location>
    <ligand>
        <name>substrate</name>
    </ligand>
</feature>
<name>A0A6B0YW44_9CHLR</name>
<evidence type="ECO:0000256" key="2">
    <source>
        <dbReference type="PIRSR" id="PIRSR000097-2"/>
    </source>
</evidence>
<dbReference type="SUPFAM" id="SSF51430">
    <property type="entry name" value="NAD(P)-linked oxidoreductase"/>
    <property type="match status" value="1"/>
</dbReference>
<feature type="active site" description="Proton donor" evidence="1">
    <location>
        <position position="57"/>
    </location>
</feature>
<dbReference type="PANTHER" id="PTHR43638:SF3">
    <property type="entry name" value="ALDEHYDE REDUCTASE"/>
    <property type="match status" value="1"/>
</dbReference>
<evidence type="ECO:0000259" key="4">
    <source>
        <dbReference type="Pfam" id="PF00248"/>
    </source>
</evidence>
<dbReference type="InterPro" id="IPR036812">
    <property type="entry name" value="NAD(P)_OxRdtase_dom_sf"/>
</dbReference>
<evidence type="ECO:0000313" key="5">
    <source>
        <dbReference type="EMBL" id="MXY94631.1"/>
    </source>
</evidence>
<proteinExistence type="predicted"/>
<organism evidence="5">
    <name type="scientific">Caldilineaceae bacterium SB0664_bin_27</name>
    <dbReference type="NCBI Taxonomy" id="2605260"/>
    <lineage>
        <taxon>Bacteria</taxon>
        <taxon>Bacillati</taxon>
        <taxon>Chloroflexota</taxon>
        <taxon>Caldilineae</taxon>
        <taxon>Caldilineales</taxon>
        <taxon>Caldilineaceae</taxon>
    </lineage>
</organism>
<feature type="site" description="Lowers pKa of active site Tyr" evidence="3">
    <location>
        <position position="83"/>
    </location>
</feature>
<dbReference type="PANTHER" id="PTHR43638">
    <property type="entry name" value="OXIDOREDUCTASE, ALDO/KETO REDUCTASE FAMILY PROTEIN"/>
    <property type="match status" value="1"/>
</dbReference>
<dbReference type="AlphaFoldDB" id="A0A6B0YW44"/>
<dbReference type="PROSITE" id="PS00062">
    <property type="entry name" value="ALDOKETO_REDUCTASE_2"/>
    <property type="match status" value="1"/>
</dbReference>
<dbReference type="PIRSF" id="PIRSF000097">
    <property type="entry name" value="AKR"/>
    <property type="match status" value="1"/>
</dbReference>
<reference evidence="5" key="1">
    <citation type="submission" date="2019-09" db="EMBL/GenBank/DDBJ databases">
        <title>Characterisation of the sponge microbiome using genome-centric metagenomics.</title>
        <authorList>
            <person name="Engelberts J.P."/>
            <person name="Robbins S.J."/>
            <person name="De Goeij J.M."/>
            <person name="Aranda M."/>
            <person name="Bell S.C."/>
            <person name="Webster N.S."/>
        </authorList>
    </citation>
    <scope>NUCLEOTIDE SEQUENCE</scope>
    <source>
        <strain evidence="5">SB0664_bin_27</strain>
    </source>
</reference>